<sequence length="429" mass="47517">MEPNIVPAYGCSGNLAAAAAPPEYRCVTRLRHRRLLTFLWLHGFRSTFEAMAEETKVLVSLPRLERLITSSMWDDAIGYICRFLPPSSGSTGQRRRRGSHLSEEAQTLLLFLHMHKSFADVVAGNKAGAAWSDKHRRLYAQSSGLSPYSHAARIRRSILSFVLSDRTRESLDWGRVREQVAQIVRSLLHSTPELVGFVDLPGGMVKPHNVLPIGFGFRSKRHVRQQSHPQASTIAKLYLEMKRCFTVNSAPVTTGNHTYFYTEGLSNKARSWMADILDLSLRAGCKRSEHHQGYPLQSSSLVAAITQTMFSTITTDTENSGIASATKTGVPASTVLQTLIGTMISPGKKYGISSVTNAGTDMHSSQEDCHTENYCQGFTPRKHPREELEPEEDISPKRQQTTVKFGEASLSLIGVAEAEGKARLVELSM</sequence>
<protein>
    <submittedName>
        <fullName evidence="2">Uncharacterized protein</fullName>
    </submittedName>
</protein>
<reference evidence="2" key="1">
    <citation type="journal article" date="2009" name="Rice">
        <title>De Novo Next Generation Sequencing of Plant Genomes.</title>
        <authorList>
            <person name="Rounsley S."/>
            <person name="Marri P.R."/>
            <person name="Yu Y."/>
            <person name="He R."/>
            <person name="Sisneros N."/>
            <person name="Goicoechea J.L."/>
            <person name="Lee S.J."/>
            <person name="Angelova A."/>
            <person name="Kudrna D."/>
            <person name="Luo M."/>
            <person name="Affourtit J."/>
            <person name="Desany B."/>
            <person name="Knight J."/>
            <person name="Niazi F."/>
            <person name="Egholm M."/>
            <person name="Wing R.A."/>
        </authorList>
    </citation>
    <scope>NUCLEOTIDE SEQUENCE [LARGE SCALE GENOMIC DNA]</scope>
    <source>
        <strain evidence="2">cv. IRGC 105608</strain>
    </source>
</reference>
<dbReference type="eggNOG" id="ENOG502R3WB">
    <property type="taxonomic scope" value="Eukaryota"/>
</dbReference>
<feature type="region of interest" description="Disordered" evidence="1">
    <location>
        <begin position="380"/>
        <end position="400"/>
    </location>
</feature>
<dbReference type="PANTHER" id="PTHR36478:SF17">
    <property type="entry name" value="OS04G0614237 PROTEIN"/>
    <property type="match status" value="1"/>
</dbReference>
<dbReference type="EnsemblPlants" id="OBART07G06450.2">
    <property type="protein sequence ID" value="OBART07G06450.2"/>
    <property type="gene ID" value="OBART07G06450"/>
</dbReference>
<organism evidence="2">
    <name type="scientific">Oryza barthii</name>
    <dbReference type="NCBI Taxonomy" id="65489"/>
    <lineage>
        <taxon>Eukaryota</taxon>
        <taxon>Viridiplantae</taxon>
        <taxon>Streptophyta</taxon>
        <taxon>Embryophyta</taxon>
        <taxon>Tracheophyta</taxon>
        <taxon>Spermatophyta</taxon>
        <taxon>Magnoliopsida</taxon>
        <taxon>Liliopsida</taxon>
        <taxon>Poales</taxon>
        <taxon>Poaceae</taxon>
        <taxon>BOP clade</taxon>
        <taxon>Oryzoideae</taxon>
        <taxon>Oryzeae</taxon>
        <taxon>Oryzinae</taxon>
        <taxon>Oryza</taxon>
    </lineage>
</organism>
<evidence type="ECO:0000256" key="1">
    <source>
        <dbReference type="SAM" id="MobiDB-lite"/>
    </source>
</evidence>
<accession>A0A0D3GNE1</accession>
<name>A0A0D3GNE1_9ORYZ</name>
<evidence type="ECO:0000313" key="3">
    <source>
        <dbReference type="Proteomes" id="UP000026960"/>
    </source>
</evidence>
<dbReference type="AlphaFoldDB" id="A0A0D3GNE1"/>
<keyword evidence="3" id="KW-1185">Reference proteome</keyword>
<reference evidence="2" key="2">
    <citation type="submission" date="2015-03" db="UniProtKB">
        <authorList>
            <consortium name="EnsemblPlants"/>
        </authorList>
    </citation>
    <scope>IDENTIFICATION</scope>
</reference>
<dbReference type="PaxDb" id="65489-OBART07G06450.2"/>
<dbReference type="Proteomes" id="UP000026960">
    <property type="component" value="Chromosome 7"/>
</dbReference>
<dbReference type="Gramene" id="OBART07G06450.2">
    <property type="protein sequence ID" value="OBART07G06450.2"/>
    <property type="gene ID" value="OBART07G06450"/>
</dbReference>
<evidence type="ECO:0000313" key="2">
    <source>
        <dbReference type="EnsemblPlants" id="OBART07G06450.2"/>
    </source>
</evidence>
<dbReference type="PANTHER" id="PTHR36478">
    <property type="entry name" value="OS04G0614237 PROTEIN-RELATED"/>
    <property type="match status" value="1"/>
</dbReference>
<proteinExistence type="predicted"/>